<feature type="region of interest" description="Disordered" evidence="7">
    <location>
        <begin position="455"/>
        <end position="475"/>
    </location>
</feature>
<keyword evidence="3" id="KW-0805">Transcription regulation</keyword>
<evidence type="ECO:0000259" key="8">
    <source>
        <dbReference type="PROSITE" id="PS50888"/>
    </source>
</evidence>
<accession>A0AAU9GFS3</accession>
<feature type="region of interest" description="Disordered" evidence="7">
    <location>
        <begin position="823"/>
        <end position="842"/>
    </location>
</feature>
<dbReference type="InterPro" id="IPR036638">
    <property type="entry name" value="HLH_DNA-bd_sf"/>
</dbReference>
<keyword evidence="10" id="KW-1185">Reference proteome</keyword>
<evidence type="ECO:0000256" key="2">
    <source>
        <dbReference type="ARBA" id="ARBA00008289"/>
    </source>
</evidence>
<comment type="subcellular location">
    <subcellularLocation>
        <location evidence="1">Nucleus</location>
    </subcellularLocation>
</comment>
<feature type="domain" description="BHLH" evidence="8">
    <location>
        <begin position="541"/>
        <end position="600"/>
    </location>
</feature>
<evidence type="ECO:0000256" key="1">
    <source>
        <dbReference type="ARBA" id="ARBA00004123"/>
    </source>
</evidence>
<dbReference type="PANTHER" id="PTHR45776">
    <property type="entry name" value="MIP04163P"/>
    <property type="match status" value="1"/>
</dbReference>
<dbReference type="GO" id="GO:0046983">
    <property type="term" value="F:protein dimerization activity"/>
    <property type="evidence" value="ECO:0007669"/>
    <property type="project" value="InterPro"/>
</dbReference>
<proteinExistence type="inferred from homology"/>
<evidence type="ECO:0000313" key="10">
    <source>
        <dbReference type="Proteomes" id="UP001500889"/>
    </source>
</evidence>
<dbReference type="Gene3D" id="4.10.280.10">
    <property type="entry name" value="Helix-loop-helix DNA-binding domain"/>
    <property type="match status" value="1"/>
</dbReference>
<name>A0AAU9GFS3_DROMD</name>
<dbReference type="Pfam" id="PF15951">
    <property type="entry name" value="MITF_TFEB_C_3_N"/>
    <property type="match status" value="1"/>
</dbReference>
<evidence type="ECO:0000256" key="7">
    <source>
        <dbReference type="SAM" id="MobiDB-lite"/>
    </source>
</evidence>
<keyword evidence="6" id="KW-0539">Nucleus</keyword>
<dbReference type="Proteomes" id="UP001500889">
    <property type="component" value="Chromosome dot"/>
</dbReference>
<dbReference type="InterPro" id="IPR011598">
    <property type="entry name" value="bHLH_dom"/>
</dbReference>
<keyword evidence="5" id="KW-0804">Transcription</keyword>
<dbReference type="GO" id="GO:0005634">
    <property type="term" value="C:nucleus"/>
    <property type="evidence" value="ECO:0007669"/>
    <property type="project" value="UniProtKB-SubCell"/>
</dbReference>
<evidence type="ECO:0000256" key="3">
    <source>
        <dbReference type="ARBA" id="ARBA00023015"/>
    </source>
</evidence>
<dbReference type="SMART" id="SM00353">
    <property type="entry name" value="HLH"/>
    <property type="match status" value="1"/>
</dbReference>
<feature type="compositionally biased region" description="Low complexity" evidence="7">
    <location>
        <begin position="461"/>
        <end position="475"/>
    </location>
</feature>
<dbReference type="EMBL" id="AP029268">
    <property type="protein sequence ID" value="BFG06637.1"/>
    <property type="molecule type" value="Genomic_DNA"/>
</dbReference>
<dbReference type="Pfam" id="PF00010">
    <property type="entry name" value="HLH"/>
    <property type="match status" value="1"/>
</dbReference>
<comment type="similarity">
    <text evidence="2">Belongs to the MiT/TFE family.</text>
</comment>
<dbReference type="PANTHER" id="PTHR45776:SF2">
    <property type="entry name" value="MIP04163P"/>
    <property type="match status" value="1"/>
</dbReference>
<dbReference type="SUPFAM" id="SSF47459">
    <property type="entry name" value="HLH, helix-loop-helix DNA-binding domain"/>
    <property type="match status" value="1"/>
</dbReference>
<organism evidence="9 10">
    <name type="scientific">Drosophila madeirensis</name>
    <name type="common">Fruit fly</name>
    <dbReference type="NCBI Taxonomy" id="30013"/>
    <lineage>
        <taxon>Eukaryota</taxon>
        <taxon>Metazoa</taxon>
        <taxon>Ecdysozoa</taxon>
        <taxon>Arthropoda</taxon>
        <taxon>Hexapoda</taxon>
        <taxon>Insecta</taxon>
        <taxon>Pterygota</taxon>
        <taxon>Neoptera</taxon>
        <taxon>Endopterygota</taxon>
        <taxon>Diptera</taxon>
        <taxon>Brachycera</taxon>
        <taxon>Muscomorpha</taxon>
        <taxon>Ephydroidea</taxon>
        <taxon>Drosophilidae</taxon>
        <taxon>Drosophila</taxon>
        <taxon>Sophophora</taxon>
    </lineage>
</organism>
<dbReference type="AlphaFoldDB" id="A0AAU9GFS3"/>
<sequence>MFSYWNKKNIQNVGNKFEDLKSVALSSVNENHLKSDTGAPAKSIINSLRAEDMEKAKLPPPKSDNHLQEFQEFVRRVQTLQMSTTADSEKEDSVANPSKYSSSFPIEIGVEPSMLMELDDIDSVAPFSEWSSRDNQSKSTATTNIRVSVGIDKDLEMILEMDPSIVDLGDISSETTEPRIVGLPPLSGGPTFKTATPTSRTQLKLQLQREQQQQEQQQQMMVQQQILISPDQKMQLLFGMGQGSTESEFINSNSTSACGSGSSSLEQMSQFVQRDRLPSVSPVKLKVPLQSIGVDVPPQVLQVSTVLENPTRYHVIQKQKNQVRQFLSESFKPSVWGCHNSDTKAANTSVSTGNLHNSSLANSCLPMERSNSYKCEMTSSGKQRTMHSDESMLISPFGSSFLRNGNCNTNEQISSGSINPKSSEESTEIVNKTLGYVKRNTSLNSSVTARTTSGIINTMPSSSTTSSLHSTSAPISPSLSSVATSASELPSFDSDAEDLFDDILQNDSFNFDKNFNSELYIKQEPHNLTDAEINAMAKDRQKKDNHNMIERRRRFNINDRIKELGTLLPKGSEAFYEVVRDIRPNKGTILKSSVDYIKCLKHEVIRLRQNECRQRQMEVQNRKLISRVRELEMQAKSQDLSDYNVTSVSAPTPANLYLKSSSPTPPVSQSRRSLLDELIVVERKVPEINTSDASMGMNQIDELMEDCKHPVQGGDPMLSSHSHMLSASHSPTANQLNCVSYGPKRGSEANSDLFNETSSVNILDDLTHCNIACSNSCCIHRQLKTPERHTNHCQLNSQPSHMESDSVQNTGFGRLVHCNGDHDPLFSSSQRSHGPLDDDQHNSVDLSAAMINDSLTSLVDDSQSEPMLLTSDTLDIDL</sequence>
<dbReference type="CDD" id="cd11397">
    <property type="entry name" value="bHLHzip_MITF_like"/>
    <property type="match status" value="1"/>
</dbReference>
<dbReference type="InterPro" id="IPR031867">
    <property type="entry name" value="MiT/TFE_N"/>
</dbReference>
<gene>
    <name evidence="9" type="ORF">DMAD_13614</name>
</gene>
<dbReference type="GO" id="GO:0000978">
    <property type="term" value="F:RNA polymerase II cis-regulatory region sequence-specific DNA binding"/>
    <property type="evidence" value="ECO:0007669"/>
    <property type="project" value="TreeGrafter"/>
</dbReference>
<evidence type="ECO:0000313" key="9">
    <source>
        <dbReference type="EMBL" id="BFG06637.1"/>
    </source>
</evidence>
<evidence type="ECO:0000256" key="5">
    <source>
        <dbReference type="ARBA" id="ARBA00023163"/>
    </source>
</evidence>
<evidence type="ECO:0000256" key="4">
    <source>
        <dbReference type="ARBA" id="ARBA00023125"/>
    </source>
</evidence>
<keyword evidence="4" id="KW-0238">DNA-binding</keyword>
<evidence type="ECO:0000256" key="6">
    <source>
        <dbReference type="ARBA" id="ARBA00023242"/>
    </source>
</evidence>
<dbReference type="GO" id="GO:0000981">
    <property type="term" value="F:DNA-binding transcription factor activity, RNA polymerase II-specific"/>
    <property type="evidence" value="ECO:0007669"/>
    <property type="project" value="TreeGrafter"/>
</dbReference>
<protein>
    <submittedName>
        <fullName evidence="9">Microphthalmia-associated transcription factor</fullName>
    </submittedName>
</protein>
<dbReference type="PROSITE" id="PS50888">
    <property type="entry name" value="BHLH"/>
    <property type="match status" value="1"/>
</dbReference>
<reference evidence="9 10" key="1">
    <citation type="submission" date="2024-02" db="EMBL/GenBank/DDBJ databases">
        <title>A chromosome-level genome assembly of Drosophila madeirensis, a fruit fly species endemic to Madeira island.</title>
        <authorList>
            <person name="Tomihara K."/>
            <person name="Llopart A."/>
            <person name="Yamamoto D."/>
        </authorList>
    </citation>
    <scope>NUCLEOTIDE SEQUENCE [LARGE SCALE GENOMIC DNA]</scope>
    <source>
        <strain evidence="9 10">RF1</strain>
    </source>
</reference>